<dbReference type="PANTHER" id="PTHR12000">
    <property type="entry name" value="HEMOGLOBINASE FAMILY MEMBER"/>
    <property type="match status" value="1"/>
</dbReference>
<dbReference type="eggNOG" id="KOG1348">
    <property type="taxonomic scope" value="Eukaryota"/>
</dbReference>
<dbReference type="EMBL" id="DS113183">
    <property type="protein sequence ID" value="EAY22529.1"/>
    <property type="molecule type" value="Genomic_DNA"/>
</dbReference>
<gene>
    <name evidence="3" type="ORF">TVAG_035520</name>
</gene>
<reference evidence="3" key="2">
    <citation type="journal article" date="2007" name="Science">
        <title>Draft genome sequence of the sexually transmitted pathogen Trichomonas vaginalis.</title>
        <authorList>
            <person name="Carlton J.M."/>
            <person name="Hirt R.P."/>
            <person name="Silva J.C."/>
            <person name="Delcher A.L."/>
            <person name="Schatz M."/>
            <person name="Zhao Q."/>
            <person name="Wortman J.R."/>
            <person name="Bidwell S.L."/>
            <person name="Alsmark U.C.M."/>
            <person name="Besteiro S."/>
            <person name="Sicheritz-Ponten T."/>
            <person name="Noel C.J."/>
            <person name="Dacks J.B."/>
            <person name="Foster P.G."/>
            <person name="Simillion C."/>
            <person name="Van de Peer Y."/>
            <person name="Miranda-Saavedra D."/>
            <person name="Barton G.J."/>
            <person name="Westrop G.D."/>
            <person name="Mueller S."/>
            <person name="Dessi D."/>
            <person name="Fiori P.L."/>
            <person name="Ren Q."/>
            <person name="Paulsen I."/>
            <person name="Zhang H."/>
            <person name="Bastida-Corcuera F.D."/>
            <person name="Simoes-Barbosa A."/>
            <person name="Brown M.T."/>
            <person name="Hayes R.D."/>
            <person name="Mukherjee M."/>
            <person name="Okumura C.Y."/>
            <person name="Schneider R."/>
            <person name="Smith A.J."/>
            <person name="Vanacova S."/>
            <person name="Villalvazo M."/>
            <person name="Haas B.J."/>
            <person name="Pertea M."/>
            <person name="Feldblyum T.V."/>
            <person name="Utterback T.R."/>
            <person name="Shu C.L."/>
            <person name="Osoegawa K."/>
            <person name="de Jong P.J."/>
            <person name="Hrdy I."/>
            <person name="Horvathova L."/>
            <person name="Zubacova Z."/>
            <person name="Dolezal P."/>
            <person name="Malik S.B."/>
            <person name="Logsdon J.M. Jr."/>
            <person name="Henze K."/>
            <person name="Gupta A."/>
            <person name="Wang C.C."/>
            <person name="Dunne R.L."/>
            <person name="Upcroft J.A."/>
            <person name="Upcroft P."/>
            <person name="White O."/>
            <person name="Salzberg S.L."/>
            <person name="Tang P."/>
            <person name="Chiu C.-H."/>
            <person name="Lee Y.-S."/>
            <person name="Embley T.M."/>
            <person name="Coombs G.H."/>
            <person name="Mottram J.C."/>
            <person name="Tachezy J."/>
            <person name="Fraser-Liggett C.M."/>
            <person name="Johnson P.J."/>
        </authorList>
    </citation>
    <scope>NUCLEOTIDE SEQUENCE [LARGE SCALE GENOMIC DNA]</scope>
    <source>
        <strain evidence="3">G3</strain>
    </source>
</reference>
<reference evidence="3" key="1">
    <citation type="submission" date="2006-10" db="EMBL/GenBank/DDBJ databases">
        <authorList>
            <person name="Amadeo P."/>
            <person name="Zhao Q."/>
            <person name="Wortman J."/>
            <person name="Fraser-Liggett C."/>
            <person name="Carlton J."/>
        </authorList>
    </citation>
    <scope>NUCLEOTIDE SEQUENCE</scope>
    <source>
        <strain evidence="3">G3</strain>
    </source>
</reference>
<evidence type="ECO:0000256" key="1">
    <source>
        <dbReference type="ARBA" id="ARBA00009941"/>
    </source>
</evidence>
<dbReference type="FunFam" id="3.40.50.1460:FF:000020">
    <property type="entry name" value="Clan CD, family C13, asparaginyl endopeptidase-like cysteine peptidase"/>
    <property type="match status" value="1"/>
</dbReference>
<dbReference type="PRINTS" id="PR00776">
    <property type="entry name" value="HEMOGLOBNASE"/>
</dbReference>
<feature type="signal peptide" evidence="2">
    <location>
        <begin position="1"/>
        <end position="18"/>
    </location>
</feature>
<sequence length="378" mass="43435">MFLYLGLGLCARYAIIIAGSNGWKEYRHQADAFYMYKILKNNGFDDDHITMWAYNDMVNNPLNPYPGKIFHLLDNKNIYPGEDKIDFKGENVTKHNILNYLRNMNTTKEDNIFFYFNDHGTPNIICLPHDKIITSYELIRTFDQMHKEGKFNKLFFPIEACFSGCFKESLNTPDIAMMTAANCSTSSKGSIKGRLLDVSLSNEFSLHMMMEMESNPKHTIRSLFNNVHAKVEGSTPTLFGDHLDDPISDFIGEAPKSNLRRQAFEDLVPDEKLLHAEKYAKKEYAEEYKKHLRHMKQVAENSEIFIRRVVEKVAGPMAPEFMNKVVTGDLQKCFEPVIDALFSKMTEFNPDYGYLISPIKSLCTKYDSSVIIDAINTV</sequence>
<dbReference type="GO" id="GO:0005773">
    <property type="term" value="C:vacuole"/>
    <property type="evidence" value="ECO:0007669"/>
    <property type="project" value="GOC"/>
</dbReference>
<dbReference type="InParanoid" id="A2DAM6"/>
<dbReference type="PANTHER" id="PTHR12000:SF42">
    <property type="entry name" value="LEGUMAIN"/>
    <property type="match status" value="1"/>
</dbReference>
<dbReference type="FunCoup" id="A2DAM6">
    <property type="interactions" value="392"/>
</dbReference>
<dbReference type="InterPro" id="IPR001096">
    <property type="entry name" value="Peptidase_C13"/>
</dbReference>
<dbReference type="KEGG" id="tva:5468084"/>
<dbReference type="STRING" id="5722.A2DAM6"/>
<dbReference type="GO" id="GO:0051603">
    <property type="term" value="P:proteolysis involved in protein catabolic process"/>
    <property type="evidence" value="ECO:0000318"/>
    <property type="project" value="GO_Central"/>
</dbReference>
<feature type="chain" id="PRO_5002642840" evidence="2">
    <location>
        <begin position="19"/>
        <end position="378"/>
    </location>
</feature>
<dbReference type="Gene3D" id="3.40.50.1460">
    <property type="match status" value="1"/>
</dbReference>
<evidence type="ECO:0000256" key="2">
    <source>
        <dbReference type="SAM" id="SignalP"/>
    </source>
</evidence>
<accession>A2DAM6</accession>
<keyword evidence="4" id="KW-1185">Reference proteome</keyword>
<proteinExistence type="inferred from homology"/>
<dbReference type="VEuPathDB" id="TrichDB:TVAGG3_0811760"/>
<organism evidence="3 4">
    <name type="scientific">Trichomonas vaginalis (strain ATCC PRA-98 / G3)</name>
    <dbReference type="NCBI Taxonomy" id="412133"/>
    <lineage>
        <taxon>Eukaryota</taxon>
        <taxon>Metamonada</taxon>
        <taxon>Parabasalia</taxon>
        <taxon>Trichomonadida</taxon>
        <taxon>Trichomonadidae</taxon>
        <taxon>Trichomonas</taxon>
    </lineage>
</organism>
<dbReference type="GO" id="GO:0004197">
    <property type="term" value="F:cysteine-type endopeptidase activity"/>
    <property type="evidence" value="ECO:0000318"/>
    <property type="project" value="GO_Central"/>
</dbReference>
<name>A2DAM6_TRIV3</name>
<protein>
    <submittedName>
        <fullName evidence="3">Clan CD, family C13, asparaginyl endopeptidase-like cysteine peptidase</fullName>
    </submittedName>
</protein>
<dbReference type="VEuPathDB" id="TrichDB:TVAG_035520"/>
<dbReference type="RefSeq" id="XP_001583515.1">
    <property type="nucleotide sequence ID" value="XM_001583465.1"/>
</dbReference>
<comment type="similarity">
    <text evidence="1">Belongs to the peptidase C13 family.</text>
</comment>
<dbReference type="OrthoDB" id="192611at2759"/>
<dbReference type="Pfam" id="PF01650">
    <property type="entry name" value="Peptidase_C13"/>
    <property type="match status" value="1"/>
</dbReference>
<evidence type="ECO:0000313" key="4">
    <source>
        <dbReference type="Proteomes" id="UP000001542"/>
    </source>
</evidence>
<dbReference type="AlphaFoldDB" id="A2DAM6"/>
<keyword evidence="2" id="KW-0732">Signal</keyword>
<dbReference type="Proteomes" id="UP000001542">
    <property type="component" value="Unassembled WGS sequence"/>
</dbReference>
<evidence type="ECO:0000313" key="3">
    <source>
        <dbReference type="EMBL" id="EAY22529.1"/>
    </source>
</evidence>
<dbReference type="GO" id="GO:0006624">
    <property type="term" value="P:vacuolar protein processing"/>
    <property type="evidence" value="ECO:0000318"/>
    <property type="project" value="GO_Central"/>
</dbReference>
<dbReference type="SMR" id="A2DAM6"/>